<protein>
    <submittedName>
        <fullName evidence="3">Uncharacterized protein</fullName>
    </submittedName>
</protein>
<gene>
    <name evidence="3" type="ORF">NPIL_368611</name>
</gene>
<name>A0A8X6TKS1_NEPPI</name>
<dbReference type="EMBL" id="BMAW01059305">
    <property type="protein sequence ID" value="GFT20579.1"/>
    <property type="molecule type" value="Genomic_DNA"/>
</dbReference>
<dbReference type="GO" id="GO:0003676">
    <property type="term" value="F:nucleic acid binding"/>
    <property type="evidence" value="ECO:0007669"/>
    <property type="project" value="InterPro"/>
</dbReference>
<reference evidence="3" key="1">
    <citation type="submission" date="2020-08" db="EMBL/GenBank/DDBJ databases">
        <title>Multicomponent nature underlies the extraordinary mechanical properties of spider dragline silk.</title>
        <authorList>
            <person name="Kono N."/>
            <person name="Nakamura H."/>
            <person name="Mori M."/>
            <person name="Yoshida Y."/>
            <person name="Ohtoshi R."/>
            <person name="Malay A.D."/>
            <person name="Moran D.A.P."/>
            <person name="Tomita M."/>
            <person name="Numata K."/>
            <person name="Arakawa K."/>
        </authorList>
    </citation>
    <scope>NUCLEOTIDE SEQUENCE</scope>
</reference>
<evidence type="ECO:0000256" key="1">
    <source>
        <dbReference type="SAM" id="MobiDB-lite"/>
    </source>
</evidence>
<feature type="region of interest" description="Disordered" evidence="1">
    <location>
        <begin position="115"/>
        <end position="140"/>
    </location>
</feature>
<dbReference type="AlphaFoldDB" id="A0A8X6TKS1"/>
<sequence length="140" mass="16127">MLDTRYIAVSFVAFLCVMVVTAQETTLEEYVVMDTTRCVATTTYQNGSKKDEKKLMTIHLKNDLPHQRLVNASDYITILSMKTILAKNNHSMLKHPSYSLDLNSCDFFSVPESETRAERDEIRDSSSYKRHSVGYQDFEK</sequence>
<feature type="chain" id="PRO_5036471246" evidence="2">
    <location>
        <begin position="23"/>
        <end position="140"/>
    </location>
</feature>
<dbReference type="Proteomes" id="UP000887013">
    <property type="component" value="Unassembled WGS sequence"/>
</dbReference>
<keyword evidence="2" id="KW-0732">Signal</keyword>
<proteinExistence type="predicted"/>
<evidence type="ECO:0000256" key="2">
    <source>
        <dbReference type="SAM" id="SignalP"/>
    </source>
</evidence>
<feature type="signal peptide" evidence="2">
    <location>
        <begin position="1"/>
        <end position="22"/>
    </location>
</feature>
<dbReference type="Gene3D" id="3.30.420.10">
    <property type="entry name" value="Ribonuclease H-like superfamily/Ribonuclease H"/>
    <property type="match status" value="1"/>
</dbReference>
<evidence type="ECO:0000313" key="3">
    <source>
        <dbReference type="EMBL" id="GFT20579.1"/>
    </source>
</evidence>
<keyword evidence="4" id="KW-1185">Reference proteome</keyword>
<accession>A0A8X6TKS1</accession>
<organism evidence="3 4">
    <name type="scientific">Nephila pilipes</name>
    <name type="common">Giant wood spider</name>
    <name type="synonym">Nephila maculata</name>
    <dbReference type="NCBI Taxonomy" id="299642"/>
    <lineage>
        <taxon>Eukaryota</taxon>
        <taxon>Metazoa</taxon>
        <taxon>Ecdysozoa</taxon>
        <taxon>Arthropoda</taxon>
        <taxon>Chelicerata</taxon>
        <taxon>Arachnida</taxon>
        <taxon>Araneae</taxon>
        <taxon>Araneomorphae</taxon>
        <taxon>Entelegynae</taxon>
        <taxon>Araneoidea</taxon>
        <taxon>Nephilidae</taxon>
        <taxon>Nephila</taxon>
    </lineage>
</organism>
<dbReference type="InterPro" id="IPR036397">
    <property type="entry name" value="RNaseH_sf"/>
</dbReference>
<evidence type="ECO:0000313" key="4">
    <source>
        <dbReference type="Proteomes" id="UP000887013"/>
    </source>
</evidence>
<comment type="caution">
    <text evidence="3">The sequence shown here is derived from an EMBL/GenBank/DDBJ whole genome shotgun (WGS) entry which is preliminary data.</text>
</comment>
<feature type="compositionally biased region" description="Basic and acidic residues" evidence="1">
    <location>
        <begin position="115"/>
        <end position="127"/>
    </location>
</feature>